<dbReference type="InterPro" id="IPR051127">
    <property type="entry name" value="Fungal_SecMet_Regulators"/>
</dbReference>
<dbReference type="AlphaFoldDB" id="A0A163C5L5"/>
<evidence type="ECO:0000256" key="2">
    <source>
        <dbReference type="ARBA" id="ARBA00023015"/>
    </source>
</evidence>
<keyword evidence="5" id="KW-0539">Nucleus</keyword>
<dbReference type="Pfam" id="PF04082">
    <property type="entry name" value="Fungal_trans"/>
    <property type="match status" value="1"/>
</dbReference>
<gene>
    <name evidence="7" type="ORF">ST47_g6637</name>
</gene>
<dbReference type="PROSITE" id="PS00463">
    <property type="entry name" value="ZN2_CY6_FUNGAL_1"/>
    <property type="match status" value="1"/>
</dbReference>
<dbReference type="EMBL" id="JYNV01000223">
    <property type="protein sequence ID" value="KZM22221.1"/>
    <property type="molecule type" value="Genomic_DNA"/>
</dbReference>
<dbReference type="CDD" id="cd00067">
    <property type="entry name" value="GAL4"/>
    <property type="match status" value="1"/>
</dbReference>
<evidence type="ECO:0000256" key="1">
    <source>
        <dbReference type="ARBA" id="ARBA00022723"/>
    </source>
</evidence>
<dbReference type="STRING" id="5454.A0A163C5L5"/>
<keyword evidence="8" id="KW-1185">Reference proteome</keyword>
<feature type="domain" description="Zn(2)-C6 fungal-type" evidence="6">
    <location>
        <begin position="21"/>
        <end position="50"/>
    </location>
</feature>
<protein>
    <submittedName>
        <fullName evidence="7">DNA binding</fullName>
    </submittedName>
</protein>
<dbReference type="GO" id="GO:0000981">
    <property type="term" value="F:DNA-binding transcription factor activity, RNA polymerase II-specific"/>
    <property type="evidence" value="ECO:0007669"/>
    <property type="project" value="InterPro"/>
</dbReference>
<accession>A0A163C5L5</accession>
<evidence type="ECO:0000256" key="5">
    <source>
        <dbReference type="ARBA" id="ARBA00023242"/>
    </source>
</evidence>
<evidence type="ECO:0000313" key="8">
    <source>
        <dbReference type="Proteomes" id="UP000076837"/>
    </source>
</evidence>
<dbReference type="PROSITE" id="PS50048">
    <property type="entry name" value="ZN2_CY6_FUNGAL_2"/>
    <property type="match status" value="1"/>
</dbReference>
<proteinExistence type="predicted"/>
<keyword evidence="1" id="KW-0479">Metal-binding</keyword>
<evidence type="ECO:0000313" key="7">
    <source>
        <dbReference type="EMBL" id="KZM22221.1"/>
    </source>
</evidence>
<dbReference type="GO" id="GO:0006351">
    <property type="term" value="P:DNA-templated transcription"/>
    <property type="evidence" value="ECO:0007669"/>
    <property type="project" value="InterPro"/>
</dbReference>
<dbReference type="Proteomes" id="UP000076837">
    <property type="component" value="Unassembled WGS sequence"/>
</dbReference>
<dbReference type="GO" id="GO:0000435">
    <property type="term" value="P:positive regulation of transcription from RNA polymerase II promoter by galactose"/>
    <property type="evidence" value="ECO:0007669"/>
    <property type="project" value="TreeGrafter"/>
</dbReference>
<evidence type="ECO:0000256" key="3">
    <source>
        <dbReference type="ARBA" id="ARBA00023125"/>
    </source>
</evidence>
<dbReference type="PANTHER" id="PTHR47424:SF3">
    <property type="entry name" value="REGULATORY PROTEIN GAL4"/>
    <property type="match status" value="1"/>
</dbReference>
<sequence>MADHITQNTVRGTTRKKAVEACERCRGKRIKCNGFQPCNQCLKKNAHCDFAIAPLPTTGGTEALGEKLDLIIARLESIEQRLNQQSQDDNAHVSSPVLTPGLEKPQLLALHPNTRGVVKLNQQTGCFEYYGRTSTFQIASALGKRLEHTESTSTDISTTKKRRIELVHSSEGSPAIAPKALDLDELTSFCDYIVPPHALRSDRRLQLHITDRHLQAFFCTIHLFLPVLDQARFRLRYSSLRKLVGDKRLVFATNDDPSRPQFVCLMYAVLALGALYEDGEDDSPAWASWYFGEAQSMLGRLLDASNLELTQAATFLGAYAQHAIKPNLAYNLNGIAARLGYSIGLNVESLHRSLGFDKEEARRTWAIIYIQEVELSLDSGRPMSIRSADMNMNYPTMQAISNESSTNVAQVVFIGHLANISKIVLEILKISSVHEERPLLLLEEREALRQQLERWRDSLPNFLSFEDGDRESPGDNIKDTSFVLEDWRARQQSSLRIHFNLANIILLRSAVSMQNDIDPGAADCPLIALHRKICLDAARDMITHIHRSFKLAPGLRRWTYYCFYCLQATLILLPQSADDRDASDDLFCTRAVEIFEQIKLKASQRCADVVRQYLRKRTTVRDKQKQETATHCSDYANQTLRSSRSGSALQRPEPATAMPYGFLAQNQSCGDFANETQDCELDTAGLLSFDIGRASWPSVSPTTFQNEMYGALYDIDPNDDFQLGHQSFFLGPGGSLNDMFTDDTNDWTHLWTN</sequence>
<dbReference type="GO" id="GO:0008270">
    <property type="term" value="F:zinc ion binding"/>
    <property type="evidence" value="ECO:0007669"/>
    <property type="project" value="InterPro"/>
</dbReference>
<dbReference type="Gene3D" id="4.10.240.10">
    <property type="entry name" value="Zn(2)-C6 fungal-type DNA-binding domain"/>
    <property type="match status" value="1"/>
</dbReference>
<dbReference type="InterPro" id="IPR007219">
    <property type="entry name" value="XnlR_reg_dom"/>
</dbReference>
<keyword evidence="3" id="KW-0238">DNA-binding</keyword>
<evidence type="ECO:0000256" key="4">
    <source>
        <dbReference type="ARBA" id="ARBA00023163"/>
    </source>
</evidence>
<dbReference type="SMART" id="SM00906">
    <property type="entry name" value="Fungal_trans"/>
    <property type="match status" value="1"/>
</dbReference>
<dbReference type="Pfam" id="PF00172">
    <property type="entry name" value="Zn_clus"/>
    <property type="match status" value="1"/>
</dbReference>
<comment type="caution">
    <text evidence="7">The sequence shown here is derived from an EMBL/GenBank/DDBJ whole genome shotgun (WGS) entry which is preliminary data.</text>
</comment>
<dbReference type="InterPro" id="IPR001138">
    <property type="entry name" value="Zn2Cys6_DnaBD"/>
</dbReference>
<organism evidence="7 8">
    <name type="scientific">Didymella rabiei</name>
    <name type="common">Chickpea ascochyta blight fungus</name>
    <name type="synonym">Mycosphaerella rabiei</name>
    <dbReference type="NCBI Taxonomy" id="5454"/>
    <lineage>
        <taxon>Eukaryota</taxon>
        <taxon>Fungi</taxon>
        <taxon>Dikarya</taxon>
        <taxon>Ascomycota</taxon>
        <taxon>Pezizomycotina</taxon>
        <taxon>Dothideomycetes</taxon>
        <taxon>Pleosporomycetidae</taxon>
        <taxon>Pleosporales</taxon>
        <taxon>Pleosporineae</taxon>
        <taxon>Didymellaceae</taxon>
        <taxon>Ascochyta</taxon>
    </lineage>
</organism>
<dbReference type="SMART" id="SM00066">
    <property type="entry name" value="GAL4"/>
    <property type="match status" value="1"/>
</dbReference>
<keyword evidence="2" id="KW-0805">Transcription regulation</keyword>
<dbReference type="InterPro" id="IPR036864">
    <property type="entry name" value="Zn2-C6_fun-type_DNA-bd_sf"/>
</dbReference>
<evidence type="ECO:0000259" key="6">
    <source>
        <dbReference type="PROSITE" id="PS50048"/>
    </source>
</evidence>
<name>A0A163C5L5_DIDRA</name>
<dbReference type="CDD" id="cd12148">
    <property type="entry name" value="fungal_TF_MHR"/>
    <property type="match status" value="1"/>
</dbReference>
<keyword evidence="4" id="KW-0804">Transcription</keyword>
<dbReference type="PANTHER" id="PTHR47424">
    <property type="entry name" value="REGULATORY PROTEIN GAL4"/>
    <property type="match status" value="1"/>
</dbReference>
<dbReference type="GO" id="GO:0005634">
    <property type="term" value="C:nucleus"/>
    <property type="evidence" value="ECO:0007669"/>
    <property type="project" value="TreeGrafter"/>
</dbReference>
<dbReference type="SUPFAM" id="SSF57701">
    <property type="entry name" value="Zn2/Cys6 DNA-binding domain"/>
    <property type="match status" value="1"/>
</dbReference>
<dbReference type="GO" id="GO:0000978">
    <property type="term" value="F:RNA polymerase II cis-regulatory region sequence-specific DNA binding"/>
    <property type="evidence" value="ECO:0007669"/>
    <property type="project" value="TreeGrafter"/>
</dbReference>
<reference evidence="7 8" key="1">
    <citation type="journal article" date="2016" name="Sci. Rep.">
        <title>Draft genome sequencing and secretome analysis of fungal phytopathogen Ascochyta rabiei provides insight into the necrotrophic effector repertoire.</title>
        <authorList>
            <person name="Verma S."/>
            <person name="Gazara R.K."/>
            <person name="Nizam S."/>
            <person name="Parween S."/>
            <person name="Chattopadhyay D."/>
            <person name="Verma P.K."/>
        </authorList>
    </citation>
    <scope>NUCLEOTIDE SEQUENCE [LARGE SCALE GENOMIC DNA]</scope>
    <source>
        <strain evidence="7 8">ArDII</strain>
    </source>
</reference>